<evidence type="ECO:0000259" key="1">
    <source>
        <dbReference type="PROSITE" id="PS01179"/>
    </source>
</evidence>
<evidence type="ECO:0000313" key="3">
    <source>
        <dbReference type="Proteomes" id="UP000663848"/>
    </source>
</evidence>
<dbReference type="InterPro" id="IPR011993">
    <property type="entry name" value="PH-like_dom_sf"/>
</dbReference>
<organism evidence="2 3">
    <name type="scientific">Rotaria socialis</name>
    <dbReference type="NCBI Taxonomy" id="392032"/>
    <lineage>
        <taxon>Eukaryota</taxon>
        <taxon>Metazoa</taxon>
        <taxon>Spiralia</taxon>
        <taxon>Gnathifera</taxon>
        <taxon>Rotifera</taxon>
        <taxon>Eurotatoria</taxon>
        <taxon>Bdelloidea</taxon>
        <taxon>Philodinida</taxon>
        <taxon>Philodinidae</taxon>
        <taxon>Rotaria</taxon>
    </lineage>
</organism>
<feature type="non-terminal residue" evidence="2">
    <location>
        <position position="1"/>
    </location>
</feature>
<dbReference type="Proteomes" id="UP000663848">
    <property type="component" value="Unassembled WGS sequence"/>
</dbReference>
<comment type="caution">
    <text evidence="2">The sequence shown here is derived from an EMBL/GenBank/DDBJ whole genome shotgun (WGS) entry which is preliminary data.</text>
</comment>
<dbReference type="PANTHER" id="PTHR47695:SF3">
    <property type="entry name" value="PID DOMAIN-CONTAINING PROTEIN"/>
    <property type="match status" value="1"/>
</dbReference>
<gene>
    <name evidence="2" type="ORF">QYT958_LOCUS13527</name>
</gene>
<proteinExistence type="predicted"/>
<name>A0A821E4K9_9BILA</name>
<dbReference type="SUPFAM" id="SSF50729">
    <property type="entry name" value="PH domain-like"/>
    <property type="match status" value="1"/>
</dbReference>
<dbReference type="EMBL" id="CAJOBR010001735">
    <property type="protein sequence ID" value="CAF4631745.1"/>
    <property type="molecule type" value="Genomic_DNA"/>
</dbReference>
<dbReference type="PROSITE" id="PS01179">
    <property type="entry name" value="PID"/>
    <property type="match status" value="1"/>
</dbReference>
<dbReference type="SMART" id="SM00462">
    <property type="entry name" value="PTB"/>
    <property type="match status" value="1"/>
</dbReference>
<dbReference type="Gene3D" id="2.30.29.30">
    <property type="entry name" value="Pleckstrin-homology domain (PH domain)/Phosphotyrosine-binding domain (PTB)"/>
    <property type="match status" value="1"/>
</dbReference>
<dbReference type="InterPro" id="IPR006020">
    <property type="entry name" value="PTB/PI_dom"/>
</dbReference>
<dbReference type="GO" id="GO:0005737">
    <property type="term" value="C:cytoplasm"/>
    <property type="evidence" value="ECO:0007669"/>
    <property type="project" value="TreeGrafter"/>
</dbReference>
<reference evidence="2" key="1">
    <citation type="submission" date="2021-02" db="EMBL/GenBank/DDBJ databases">
        <authorList>
            <person name="Nowell W R."/>
        </authorList>
    </citation>
    <scope>NUCLEOTIDE SEQUENCE</scope>
</reference>
<accession>A0A821E4K9</accession>
<protein>
    <recommendedName>
        <fullName evidence="1">PID domain-containing protein</fullName>
    </recommendedName>
</protein>
<feature type="domain" description="PID" evidence="1">
    <location>
        <begin position="30"/>
        <end position="121"/>
    </location>
</feature>
<dbReference type="AlphaFoldDB" id="A0A821E4K9"/>
<dbReference type="PANTHER" id="PTHR47695">
    <property type="entry name" value="PID DOMAIN-CONTAINING PROTEIN"/>
    <property type="match status" value="1"/>
</dbReference>
<sequence length="279" mass="30411">MEYLSIDRDEKMCLESMFKLKACVRARGEHKQKIKLNLTMGGIKLIDDNTKTHIATHETESISFAVIDPRDTRSFGYIYKASDESLQFWAIKTERAAAVIVLAIKEVFELAFEQFTNDEKAKTPNKSTVVPSSSVSYPKQALQMQAPPQTAPVTSTTIQNVPVSMTSPAPVQSLNSTLAPAGLSTNDTNSPKLINVRKCDLTTEQSNVIVVCSSSQYLLDNILKVGGDTVKMSYDNESKQNSSALTAVVAGTAYGVGVYFSSNAAYSHKCTTSNSNGER</sequence>
<dbReference type="Pfam" id="PF00640">
    <property type="entry name" value="PID"/>
    <property type="match status" value="1"/>
</dbReference>
<evidence type="ECO:0000313" key="2">
    <source>
        <dbReference type="EMBL" id="CAF4631745.1"/>
    </source>
</evidence>